<evidence type="ECO:0000256" key="7">
    <source>
        <dbReference type="ARBA" id="ARBA00023242"/>
    </source>
</evidence>
<name>A0A3B4UMX6_SERDU</name>
<dbReference type="GO" id="GO:0051301">
    <property type="term" value="P:cell division"/>
    <property type="evidence" value="ECO:0007669"/>
    <property type="project" value="UniProtKB-KW"/>
</dbReference>
<dbReference type="Pfam" id="PF03980">
    <property type="entry name" value="Nnf1"/>
    <property type="match status" value="1"/>
</dbReference>
<keyword evidence="5" id="KW-0498">Mitosis</keyword>
<dbReference type="PANTHER" id="PTHR15459">
    <property type="entry name" value="POLYAMINE-MODULATED FACTOR 1"/>
    <property type="match status" value="1"/>
</dbReference>
<keyword evidence="9" id="KW-0137">Centromere</keyword>
<evidence type="ECO:0000256" key="5">
    <source>
        <dbReference type="ARBA" id="ARBA00022776"/>
    </source>
</evidence>
<sequence length="284" mass="32529">MGKSDKLDTVRVNYHQKVAAVQHRRGRPPLNREEEEVDLAVIAKRKQRKLKMEESDVATQKESPFVDNTCGGDSAEKPPNEATGEVSSQMSNPGSVHKPSEESGARYNRLKLFDKVMQKSLEKFIDHVSFNRFASTFRPLYKKNPQRMESIHKQFIEELRRTIQEDISRLIEEGRLEVKLNELDKLERAAKNNPDPAWRPSGVPEQDFCSFLMPYYQKQEAYMRLELKKIQAENAALAQKAQAGRESVAQTENRISAAVDEWKASVTEFERLASSLCPTDVFDV</sequence>
<feature type="compositionally biased region" description="Polar residues" evidence="10">
    <location>
        <begin position="85"/>
        <end position="94"/>
    </location>
</feature>
<comment type="subcellular location">
    <subcellularLocation>
        <location evidence="2">Chromosome</location>
        <location evidence="2">Centromere</location>
        <location evidence="2">Kinetochore</location>
    </subcellularLocation>
    <subcellularLocation>
        <location evidence="1">Nucleus</location>
    </subcellularLocation>
</comment>
<keyword evidence="8" id="KW-0131">Cell cycle</keyword>
<evidence type="ECO:0000256" key="8">
    <source>
        <dbReference type="ARBA" id="ARBA00023306"/>
    </source>
</evidence>
<evidence type="ECO:0000256" key="2">
    <source>
        <dbReference type="ARBA" id="ARBA00004629"/>
    </source>
</evidence>
<dbReference type="AlphaFoldDB" id="A0A3B4UMX6"/>
<evidence type="ECO:0000256" key="10">
    <source>
        <dbReference type="SAM" id="MobiDB-lite"/>
    </source>
</evidence>
<reference evidence="11" key="2">
    <citation type="submission" date="2025-09" db="UniProtKB">
        <authorList>
            <consortium name="Ensembl"/>
        </authorList>
    </citation>
    <scope>IDENTIFICATION</scope>
</reference>
<protein>
    <submittedName>
        <fullName evidence="11">Si:dkey-6i22.5</fullName>
    </submittedName>
</protein>
<evidence type="ECO:0000256" key="3">
    <source>
        <dbReference type="ARBA" id="ARBA00022454"/>
    </source>
</evidence>
<evidence type="ECO:0000256" key="9">
    <source>
        <dbReference type="ARBA" id="ARBA00023328"/>
    </source>
</evidence>
<evidence type="ECO:0000256" key="4">
    <source>
        <dbReference type="ARBA" id="ARBA00022618"/>
    </source>
</evidence>
<evidence type="ECO:0000313" key="11">
    <source>
        <dbReference type="Ensembl" id="ENSSDUP00000020046.1"/>
    </source>
</evidence>
<dbReference type="Proteomes" id="UP000261420">
    <property type="component" value="Unplaced"/>
</dbReference>
<organism evidence="11 12">
    <name type="scientific">Seriola dumerili</name>
    <name type="common">Greater amberjack</name>
    <name type="synonym">Caranx dumerili</name>
    <dbReference type="NCBI Taxonomy" id="41447"/>
    <lineage>
        <taxon>Eukaryota</taxon>
        <taxon>Metazoa</taxon>
        <taxon>Chordata</taxon>
        <taxon>Craniata</taxon>
        <taxon>Vertebrata</taxon>
        <taxon>Euteleostomi</taxon>
        <taxon>Actinopterygii</taxon>
        <taxon>Neopterygii</taxon>
        <taxon>Teleostei</taxon>
        <taxon>Neoteleostei</taxon>
        <taxon>Acanthomorphata</taxon>
        <taxon>Carangaria</taxon>
        <taxon>Carangiformes</taxon>
        <taxon>Carangidae</taxon>
        <taxon>Seriola</taxon>
    </lineage>
</organism>
<dbReference type="PANTHER" id="PTHR15459:SF3">
    <property type="entry name" value="POLYAMINE-MODULATED FACTOR 1"/>
    <property type="match status" value="1"/>
</dbReference>
<keyword evidence="3" id="KW-0158">Chromosome</keyword>
<dbReference type="InterPro" id="IPR007128">
    <property type="entry name" value="PMF1/Nnf1"/>
</dbReference>
<accession>A0A3B4UMX6</accession>
<dbReference type="GO" id="GO:0007059">
    <property type="term" value="P:chromosome segregation"/>
    <property type="evidence" value="ECO:0007669"/>
    <property type="project" value="TreeGrafter"/>
</dbReference>
<dbReference type="Ensembl" id="ENSSDUT00000020399.1">
    <property type="protein sequence ID" value="ENSSDUP00000020046.1"/>
    <property type="gene ID" value="ENSSDUG00000014585.1"/>
</dbReference>
<dbReference type="STRING" id="41447.ENSSDUP00000020046"/>
<dbReference type="GO" id="GO:0000444">
    <property type="term" value="C:MIS12/MIND type complex"/>
    <property type="evidence" value="ECO:0007669"/>
    <property type="project" value="InterPro"/>
</dbReference>
<dbReference type="OMA" id="EPTGSQH"/>
<evidence type="ECO:0000256" key="1">
    <source>
        <dbReference type="ARBA" id="ARBA00004123"/>
    </source>
</evidence>
<keyword evidence="7" id="KW-0539">Nucleus</keyword>
<evidence type="ECO:0000313" key="12">
    <source>
        <dbReference type="Proteomes" id="UP000261420"/>
    </source>
</evidence>
<dbReference type="GO" id="GO:0005634">
    <property type="term" value="C:nucleus"/>
    <property type="evidence" value="ECO:0007669"/>
    <property type="project" value="UniProtKB-SubCell"/>
</dbReference>
<feature type="region of interest" description="Disordered" evidence="10">
    <location>
        <begin position="46"/>
        <end position="103"/>
    </location>
</feature>
<keyword evidence="4" id="KW-0132">Cell division</keyword>
<keyword evidence="12" id="KW-1185">Reference proteome</keyword>
<reference evidence="11" key="1">
    <citation type="submission" date="2025-08" db="UniProtKB">
        <authorList>
            <consortium name="Ensembl"/>
        </authorList>
    </citation>
    <scope>IDENTIFICATION</scope>
</reference>
<dbReference type="GeneTree" id="ENSGT00940000162656"/>
<evidence type="ECO:0000256" key="6">
    <source>
        <dbReference type="ARBA" id="ARBA00022838"/>
    </source>
</evidence>
<keyword evidence="6" id="KW-0995">Kinetochore</keyword>
<proteinExistence type="predicted"/>